<evidence type="ECO:0000313" key="3">
    <source>
        <dbReference type="Proteomes" id="UP001500683"/>
    </source>
</evidence>
<reference evidence="3" key="1">
    <citation type="journal article" date="2019" name="Int. J. Syst. Evol. Microbiol.">
        <title>The Global Catalogue of Microorganisms (GCM) 10K type strain sequencing project: providing services to taxonomists for standard genome sequencing and annotation.</title>
        <authorList>
            <consortium name="The Broad Institute Genomics Platform"/>
            <consortium name="The Broad Institute Genome Sequencing Center for Infectious Disease"/>
            <person name="Wu L."/>
            <person name="Ma J."/>
        </authorList>
    </citation>
    <scope>NUCLEOTIDE SEQUENCE [LARGE SCALE GENOMIC DNA]</scope>
    <source>
        <strain evidence="3">JCM 16702</strain>
    </source>
</reference>
<sequence>MTMSTRNGKTRYLVCHDYGMGGVWWWIWAVSPEEVVTTFAETEVVTDPEQVAKAEDWDLDEADVDDPARDDVSLESLRARRNRQRRLPGFGALAGRDRVHLRAPGDWDLDSEDPDGAPDGAGDDGFADYVFLTEHGPDGRRIRQVEIRPDGEAVASDETVWPLNPPVDLYNPALLSKVIDAAEFEEAWRRARFWTDADWD</sequence>
<feature type="compositionally biased region" description="Acidic residues" evidence="1">
    <location>
        <begin position="107"/>
        <end position="126"/>
    </location>
</feature>
<feature type="region of interest" description="Disordered" evidence="1">
    <location>
        <begin position="104"/>
        <end position="126"/>
    </location>
</feature>
<dbReference type="Proteomes" id="UP001500683">
    <property type="component" value="Unassembled WGS sequence"/>
</dbReference>
<evidence type="ECO:0000313" key="2">
    <source>
        <dbReference type="EMBL" id="GAA4080307.1"/>
    </source>
</evidence>
<name>A0ABP7W3N1_9ACTN</name>
<keyword evidence="3" id="KW-1185">Reference proteome</keyword>
<organism evidence="2 3">
    <name type="scientific">Actinomadura miaoliensis</name>
    <dbReference type="NCBI Taxonomy" id="430685"/>
    <lineage>
        <taxon>Bacteria</taxon>
        <taxon>Bacillati</taxon>
        <taxon>Actinomycetota</taxon>
        <taxon>Actinomycetes</taxon>
        <taxon>Streptosporangiales</taxon>
        <taxon>Thermomonosporaceae</taxon>
        <taxon>Actinomadura</taxon>
    </lineage>
</organism>
<gene>
    <name evidence="2" type="ORF">GCM10022214_43560</name>
</gene>
<comment type="caution">
    <text evidence="2">The sequence shown here is derived from an EMBL/GenBank/DDBJ whole genome shotgun (WGS) entry which is preliminary data.</text>
</comment>
<protein>
    <submittedName>
        <fullName evidence="2">Uncharacterized protein</fullName>
    </submittedName>
</protein>
<accession>A0ABP7W3N1</accession>
<proteinExistence type="predicted"/>
<evidence type="ECO:0000256" key="1">
    <source>
        <dbReference type="SAM" id="MobiDB-lite"/>
    </source>
</evidence>
<dbReference type="RefSeq" id="WP_344950371.1">
    <property type="nucleotide sequence ID" value="NZ_BAAAZG010000028.1"/>
</dbReference>
<dbReference type="EMBL" id="BAAAZG010000028">
    <property type="protein sequence ID" value="GAA4080307.1"/>
    <property type="molecule type" value="Genomic_DNA"/>
</dbReference>